<protein>
    <submittedName>
        <fullName evidence="4">Short-chain dehydrogenase/reductase</fullName>
    </submittedName>
</protein>
<dbReference type="PRINTS" id="PR00081">
    <property type="entry name" value="GDHRDH"/>
</dbReference>
<reference evidence="4 5" key="1">
    <citation type="submission" date="2017-06" db="EMBL/GenBank/DDBJ databases">
        <title>Sequencing and comparative analysis of myxobacterial genomes.</title>
        <authorList>
            <person name="Rupp O."/>
            <person name="Goesmann A."/>
            <person name="Sogaard-Andersen L."/>
        </authorList>
    </citation>
    <scope>NUCLEOTIDE SEQUENCE [LARGE SCALE GENOMIC DNA]</scope>
    <source>
        <strain evidence="4 5">DSM 52655</strain>
    </source>
</reference>
<dbReference type="NCBIfam" id="NF006114">
    <property type="entry name" value="PRK08263.1"/>
    <property type="match status" value="1"/>
</dbReference>
<evidence type="ECO:0000256" key="2">
    <source>
        <dbReference type="ARBA" id="ARBA00023002"/>
    </source>
</evidence>
<dbReference type="KEGG" id="cfus:CYFUS_006426"/>
<dbReference type="CDD" id="cd05374">
    <property type="entry name" value="17beta-HSD-like_SDR_c"/>
    <property type="match status" value="1"/>
</dbReference>
<dbReference type="InterPro" id="IPR036291">
    <property type="entry name" value="NAD(P)-bd_dom_sf"/>
</dbReference>
<dbReference type="AlphaFoldDB" id="A0A250JAL6"/>
<organism evidence="4 5">
    <name type="scientific">Cystobacter fuscus</name>
    <dbReference type="NCBI Taxonomy" id="43"/>
    <lineage>
        <taxon>Bacteria</taxon>
        <taxon>Pseudomonadati</taxon>
        <taxon>Myxococcota</taxon>
        <taxon>Myxococcia</taxon>
        <taxon>Myxococcales</taxon>
        <taxon>Cystobacterineae</taxon>
        <taxon>Archangiaceae</taxon>
        <taxon>Cystobacter</taxon>
    </lineage>
</organism>
<proteinExistence type="inferred from homology"/>
<dbReference type="InterPro" id="IPR051911">
    <property type="entry name" value="SDR_oxidoreductase"/>
</dbReference>
<evidence type="ECO:0000256" key="3">
    <source>
        <dbReference type="RuleBase" id="RU000363"/>
    </source>
</evidence>
<sequence length="272" mass="29063">MSKVWFVTGSSRGFGRQFVKAALERGDRVAATARNADSLSDLVGRFGKAIYPLALDVTHKAAAEAALREASAHFGRLDIVVNNAGYGQFGFVEEVSEQEVRAQMETNFFGALWVTQAAVALMRQQGSGHIIQISSIGGVAAFPSLGIYHASKWALEGMSESLAQECAGFGIKVTIVEPGGFSTDWGGSSAVHARKNDAYEGLRKAMAARRSGASYGDPVGAANALLRIVDAQNPPLRVLFGGQPVDIVKGLYARRLETWAQWEELSRAADGK</sequence>
<evidence type="ECO:0000313" key="4">
    <source>
        <dbReference type="EMBL" id="ATB40964.1"/>
    </source>
</evidence>
<dbReference type="SUPFAM" id="SSF51735">
    <property type="entry name" value="NAD(P)-binding Rossmann-fold domains"/>
    <property type="match status" value="1"/>
</dbReference>
<dbReference type="GO" id="GO:0016491">
    <property type="term" value="F:oxidoreductase activity"/>
    <property type="evidence" value="ECO:0007669"/>
    <property type="project" value="UniProtKB-KW"/>
</dbReference>
<evidence type="ECO:0000256" key="1">
    <source>
        <dbReference type="ARBA" id="ARBA00006484"/>
    </source>
</evidence>
<evidence type="ECO:0000313" key="5">
    <source>
        <dbReference type="Proteomes" id="UP000217257"/>
    </source>
</evidence>
<comment type="similarity">
    <text evidence="1 3">Belongs to the short-chain dehydrogenases/reductases (SDR) family.</text>
</comment>
<dbReference type="EMBL" id="CP022098">
    <property type="protein sequence ID" value="ATB40964.1"/>
    <property type="molecule type" value="Genomic_DNA"/>
</dbReference>
<dbReference type="Gene3D" id="3.40.50.720">
    <property type="entry name" value="NAD(P)-binding Rossmann-like Domain"/>
    <property type="match status" value="1"/>
</dbReference>
<dbReference type="PANTHER" id="PTHR43976">
    <property type="entry name" value="SHORT CHAIN DEHYDROGENASE"/>
    <property type="match status" value="1"/>
</dbReference>
<dbReference type="InterPro" id="IPR002347">
    <property type="entry name" value="SDR_fam"/>
</dbReference>
<dbReference type="Proteomes" id="UP000217257">
    <property type="component" value="Chromosome"/>
</dbReference>
<dbReference type="PRINTS" id="PR00080">
    <property type="entry name" value="SDRFAMILY"/>
</dbReference>
<accession>A0A250JAL6</accession>
<name>A0A250JAL6_9BACT</name>
<gene>
    <name evidence="4" type="ORF">CYFUS_006426</name>
</gene>
<dbReference type="PANTHER" id="PTHR43976:SF16">
    <property type="entry name" value="SHORT-CHAIN DEHYDROGENASE_REDUCTASE FAMILY PROTEIN"/>
    <property type="match status" value="1"/>
</dbReference>
<keyword evidence="2" id="KW-0560">Oxidoreductase</keyword>
<dbReference type="RefSeq" id="WP_095988754.1">
    <property type="nucleotide sequence ID" value="NZ_CP022098.1"/>
</dbReference>
<dbReference type="Pfam" id="PF00106">
    <property type="entry name" value="adh_short"/>
    <property type="match status" value="1"/>
</dbReference>